<dbReference type="AlphaFoldDB" id="A0A4D5RG63"/>
<evidence type="ECO:0000313" key="1">
    <source>
        <dbReference type="EMBL" id="MOY35926.1"/>
    </source>
</evidence>
<organism evidence="1">
    <name type="scientific">Ixodes scapularis</name>
    <name type="common">Black-legged tick</name>
    <name type="synonym">Deer tick</name>
    <dbReference type="NCBI Taxonomy" id="6945"/>
    <lineage>
        <taxon>Eukaryota</taxon>
        <taxon>Metazoa</taxon>
        <taxon>Ecdysozoa</taxon>
        <taxon>Arthropoda</taxon>
        <taxon>Chelicerata</taxon>
        <taxon>Arachnida</taxon>
        <taxon>Acari</taxon>
        <taxon>Parasitiformes</taxon>
        <taxon>Ixodida</taxon>
        <taxon>Ixodoidea</taxon>
        <taxon>Ixodidae</taxon>
        <taxon>Ixodinae</taxon>
        <taxon>Ixodes</taxon>
    </lineage>
</organism>
<accession>A0A4D5RG63</accession>
<protein>
    <submittedName>
        <fullName evidence="1">Putative secreted protein</fullName>
    </submittedName>
</protein>
<proteinExistence type="predicted"/>
<name>A0A4D5RG63_IXOSC</name>
<dbReference type="EMBL" id="GHJT01001955">
    <property type="protein sequence ID" value="MOY35926.1"/>
    <property type="molecule type" value="Transcribed_RNA"/>
</dbReference>
<reference evidence="1" key="1">
    <citation type="submission" date="2019-04" db="EMBL/GenBank/DDBJ databases">
        <title>An insight into the mialome of Ixodes scapularis.</title>
        <authorList>
            <person name="Ribeiro J.M."/>
            <person name="Mather T.N."/>
            <person name="Karim S."/>
        </authorList>
    </citation>
    <scope>NUCLEOTIDE SEQUENCE</scope>
</reference>
<sequence>MARTGSVAGLGVCLVERGMGCAATSESALPASSGQHRHGELRAFRRRHPTAWKYDRQDCRDQRYCPVA</sequence>